<comment type="caution">
    <text evidence="2">The sequence shown here is derived from an EMBL/GenBank/DDBJ whole genome shotgun (WGS) entry which is preliminary data.</text>
</comment>
<protein>
    <recommendedName>
        <fullName evidence="4">S4 domain protein YaaA</fullName>
    </recommendedName>
</protein>
<dbReference type="InterPro" id="IPR014330">
    <property type="entry name" value="RNA-bd_S4-rel_YaaA"/>
</dbReference>
<organism evidence="2 3">
    <name type="scientific">Sporolactobacillus putidus</name>
    <dbReference type="NCBI Taxonomy" id="492735"/>
    <lineage>
        <taxon>Bacteria</taxon>
        <taxon>Bacillati</taxon>
        <taxon>Bacillota</taxon>
        <taxon>Bacilli</taxon>
        <taxon>Bacillales</taxon>
        <taxon>Sporolactobacillaceae</taxon>
        <taxon>Sporolactobacillus</taxon>
    </lineage>
</organism>
<keyword evidence="1" id="KW-0694">RNA-binding</keyword>
<dbReference type="EMBL" id="BMOK01000009">
    <property type="protein sequence ID" value="GGL57920.1"/>
    <property type="molecule type" value="Genomic_DNA"/>
</dbReference>
<dbReference type="SUPFAM" id="SSF55174">
    <property type="entry name" value="Alpha-L RNA-binding motif"/>
    <property type="match status" value="1"/>
</dbReference>
<keyword evidence="3" id="KW-1185">Reference proteome</keyword>
<dbReference type="Pfam" id="PF13275">
    <property type="entry name" value="S4_2"/>
    <property type="match status" value="1"/>
</dbReference>
<gene>
    <name evidence="2" type="ORF">GCM10007968_22360</name>
</gene>
<dbReference type="InterPro" id="IPR036986">
    <property type="entry name" value="S4_RNA-bd_sf"/>
</dbReference>
<dbReference type="Gene3D" id="3.10.290.10">
    <property type="entry name" value="RNA-binding S4 domain"/>
    <property type="match status" value="1"/>
</dbReference>
<name>A0A917S579_9BACL</name>
<evidence type="ECO:0000313" key="2">
    <source>
        <dbReference type="EMBL" id="GGL57920.1"/>
    </source>
</evidence>
<dbReference type="PROSITE" id="PS50889">
    <property type="entry name" value="S4"/>
    <property type="match status" value="1"/>
</dbReference>
<dbReference type="Proteomes" id="UP000654670">
    <property type="component" value="Unassembled WGS sequence"/>
</dbReference>
<dbReference type="AlphaFoldDB" id="A0A917S579"/>
<reference evidence="2" key="1">
    <citation type="journal article" date="2014" name="Int. J. Syst. Evol. Microbiol.">
        <title>Complete genome sequence of Corynebacterium casei LMG S-19264T (=DSM 44701T), isolated from a smear-ripened cheese.</title>
        <authorList>
            <consortium name="US DOE Joint Genome Institute (JGI-PGF)"/>
            <person name="Walter F."/>
            <person name="Albersmeier A."/>
            <person name="Kalinowski J."/>
            <person name="Ruckert C."/>
        </authorList>
    </citation>
    <scope>NUCLEOTIDE SEQUENCE</scope>
    <source>
        <strain evidence="2">JCM 15325</strain>
    </source>
</reference>
<proteinExistence type="predicted"/>
<dbReference type="RefSeq" id="WP_188803359.1">
    <property type="nucleotide sequence ID" value="NZ_BMOK01000009.1"/>
</dbReference>
<evidence type="ECO:0000313" key="3">
    <source>
        <dbReference type="Proteomes" id="UP000654670"/>
    </source>
</evidence>
<accession>A0A917S579</accession>
<dbReference type="NCBIfam" id="TIGR02988">
    <property type="entry name" value="YaaA_near_RecF"/>
    <property type="match status" value="1"/>
</dbReference>
<dbReference type="GO" id="GO:0003723">
    <property type="term" value="F:RNA binding"/>
    <property type="evidence" value="ECO:0007669"/>
    <property type="project" value="UniProtKB-KW"/>
</dbReference>
<reference evidence="2" key="2">
    <citation type="submission" date="2020-09" db="EMBL/GenBank/DDBJ databases">
        <authorList>
            <person name="Sun Q."/>
            <person name="Ohkuma M."/>
        </authorList>
    </citation>
    <scope>NUCLEOTIDE SEQUENCE</scope>
    <source>
        <strain evidence="2">JCM 15325</strain>
    </source>
</reference>
<evidence type="ECO:0000256" key="1">
    <source>
        <dbReference type="PROSITE-ProRule" id="PRU00182"/>
    </source>
</evidence>
<sequence length="73" mass="8298">MKEVTLAEKEEFITLGQFLKYTGTIQTGGGAKFFLMNNEVYVNGERETRRGKKLREGDRIKIAKTGEFVIGRP</sequence>
<evidence type="ECO:0008006" key="4">
    <source>
        <dbReference type="Google" id="ProtNLM"/>
    </source>
</evidence>